<dbReference type="Gramene" id="Pp3c21_14410V3.1">
    <property type="protein sequence ID" value="PAC:32915733.CDS.1"/>
    <property type="gene ID" value="Pp3c21_14410"/>
</dbReference>
<sequence>MGCYTIIVCCILGPPFQIISCIFDTISILLCFSSEMRQHLFSSCVESES</sequence>
<evidence type="ECO:0000313" key="2">
    <source>
        <dbReference type="EnsemblPlants" id="PAC:32915733.CDS.1"/>
    </source>
</evidence>
<dbReference type="EnsemblPlants" id="Pp3c21_14410V3.1">
    <property type="protein sequence ID" value="PAC:32915733.CDS.1"/>
    <property type="gene ID" value="Pp3c21_14410"/>
</dbReference>
<organism evidence="1">
    <name type="scientific">Physcomitrium patens</name>
    <name type="common">Spreading-leaved earth moss</name>
    <name type="synonym">Physcomitrella patens</name>
    <dbReference type="NCBI Taxonomy" id="3218"/>
    <lineage>
        <taxon>Eukaryota</taxon>
        <taxon>Viridiplantae</taxon>
        <taxon>Streptophyta</taxon>
        <taxon>Embryophyta</taxon>
        <taxon>Bryophyta</taxon>
        <taxon>Bryophytina</taxon>
        <taxon>Bryopsida</taxon>
        <taxon>Funariidae</taxon>
        <taxon>Funariales</taxon>
        <taxon>Funariaceae</taxon>
        <taxon>Physcomitrium</taxon>
    </lineage>
</organism>
<keyword evidence="3" id="KW-1185">Reference proteome</keyword>
<accession>A0A2K1IRY8</accession>
<evidence type="ECO:0000313" key="3">
    <source>
        <dbReference type="Proteomes" id="UP000006727"/>
    </source>
</evidence>
<dbReference type="Proteomes" id="UP000006727">
    <property type="component" value="Chromosome 21"/>
</dbReference>
<reference evidence="1 3" key="2">
    <citation type="journal article" date="2018" name="Plant J.">
        <title>The Physcomitrella patens chromosome-scale assembly reveals moss genome structure and evolution.</title>
        <authorList>
            <person name="Lang D."/>
            <person name="Ullrich K.K."/>
            <person name="Murat F."/>
            <person name="Fuchs J."/>
            <person name="Jenkins J."/>
            <person name="Haas F.B."/>
            <person name="Piednoel M."/>
            <person name="Gundlach H."/>
            <person name="Van Bel M."/>
            <person name="Meyberg R."/>
            <person name="Vives C."/>
            <person name="Morata J."/>
            <person name="Symeonidi A."/>
            <person name="Hiss M."/>
            <person name="Muchero W."/>
            <person name="Kamisugi Y."/>
            <person name="Saleh O."/>
            <person name="Blanc G."/>
            <person name="Decker E.L."/>
            <person name="van Gessel N."/>
            <person name="Grimwood J."/>
            <person name="Hayes R.D."/>
            <person name="Graham S.W."/>
            <person name="Gunter L.E."/>
            <person name="McDaniel S.F."/>
            <person name="Hoernstein S.N.W."/>
            <person name="Larsson A."/>
            <person name="Li F.W."/>
            <person name="Perroud P.F."/>
            <person name="Phillips J."/>
            <person name="Ranjan P."/>
            <person name="Rokshar D.S."/>
            <person name="Rothfels C.J."/>
            <person name="Schneider L."/>
            <person name="Shu S."/>
            <person name="Stevenson D.W."/>
            <person name="Thummler F."/>
            <person name="Tillich M."/>
            <person name="Villarreal Aguilar J.C."/>
            <person name="Widiez T."/>
            <person name="Wong G.K."/>
            <person name="Wymore A."/>
            <person name="Zhang Y."/>
            <person name="Zimmer A.D."/>
            <person name="Quatrano R.S."/>
            <person name="Mayer K.F.X."/>
            <person name="Goodstein D."/>
            <person name="Casacuberta J.M."/>
            <person name="Vandepoele K."/>
            <person name="Reski R."/>
            <person name="Cuming A.C."/>
            <person name="Tuskan G.A."/>
            <person name="Maumus F."/>
            <person name="Salse J."/>
            <person name="Schmutz J."/>
            <person name="Rensing S.A."/>
        </authorList>
    </citation>
    <scope>NUCLEOTIDE SEQUENCE [LARGE SCALE GENOMIC DNA]</scope>
    <source>
        <strain evidence="2 3">cv. Gransden 2004</strain>
    </source>
</reference>
<dbReference type="InParanoid" id="A0A2K1IRY8"/>
<dbReference type="EnsemblPlants" id="Pp3c21_14410V3.2">
    <property type="protein sequence ID" value="PAC:32915734.CDS.1"/>
    <property type="gene ID" value="Pp3c21_14410"/>
</dbReference>
<name>A0A2K1IRY8_PHYPA</name>
<reference evidence="1 3" key="1">
    <citation type="journal article" date="2008" name="Science">
        <title>The Physcomitrella genome reveals evolutionary insights into the conquest of land by plants.</title>
        <authorList>
            <person name="Rensing S."/>
            <person name="Lang D."/>
            <person name="Zimmer A."/>
            <person name="Terry A."/>
            <person name="Salamov A."/>
            <person name="Shapiro H."/>
            <person name="Nishiyama T."/>
            <person name="Perroud P.-F."/>
            <person name="Lindquist E."/>
            <person name="Kamisugi Y."/>
            <person name="Tanahashi T."/>
            <person name="Sakakibara K."/>
            <person name="Fujita T."/>
            <person name="Oishi K."/>
            <person name="Shin-I T."/>
            <person name="Kuroki Y."/>
            <person name="Toyoda A."/>
            <person name="Suzuki Y."/>
            <person name="Hashimoto A."/>
            <person name="Yamaguchi K."/>
            <person name="Sugano A."/>
            <person name="Kohara Y."/>
            <person name="Fujiyama A."/>
            <person name="Anterola A."/>
            <person name="Aoki S."/>
            <person name="Ashton N."/>
            <person name="Barbazuk W.B."/>
            <person name="Barker E."/>
            <person name="Bennetzen J."/>
            <person name="Bezanilla M."/>
            <person name="Blankenship R."/>
            <person name="Cho S.H."/>
            <person name="Dutcher S."/>
            <person name="Estelle M."/>
            <person name="Fawcett J.A."/>
            <person name="Gundlach H."/>
            <person name="Hanada K."/>
            <person name="Heyl A."/>
            <person name="Hicks K.A."/>
            <person name="Hugh J."/>
            <person name="Lohr M."/>
            <person name="Mayer K."/>
            <person name="Melkozernov A."/>
            <person name="Murata T."/>
            <person name="Nelson D."/>
            <person name="Pils B."/>
            <person name="Prigge M."/>
            <person name="Reiss B."/>
            <person name="Renner T."/>
            <person name="Rombauts S."/>
            <person name="Rushton P."/>
            <person name="Sanderfoot A."/>
            <person name="Schween G."/>
            <person name="Shiu S.-H."/>
            <person name="Stueber K."/>
            <person name="Theodoulou F.L."/>
            <person name="Tu H."/>
            <person name="Van de Peer Y."/>
            <person name="Verrier P.J."/>
            <person name="Waters E."/>
            <person name="Wood A."/>
            <person name="Yang L."/>
            <person name="Cove D."/>
            <person name="Cuming A."/>
            <person name="Hasebe M."/>
            <person name="Lucas S."/>
            <person name="Mishler D.B."/>
            <person name="Reski R."/>
            <person name="Grigoriev I."/>
            <person name="Quatrano R.S."/>
            <person name="Boore J.L."/>
        </authorList>
    </citation>
    <scope>NUCLEOTIDE SEQUENCE [LARGE SCALE GENOMIC DNA]</scope>
    <source>
        <strain evidence="2 3">cv. Gransden 2004</strain>
    </source>
</reference>
<reference evidence="2" key="3">
    <citation type="submission" date="2020-12" db="UniProtKB">
        <authorList>
            <consortium name="EnsemblPlants"/>
        </authorList>
    </citation>
    <scope>IDENTIFICATION</scope>
</reference>
<dbReference type="EMBL" id="ABEU02000021">
    <property type="protein sequence ID" value="PNR32034.1"/>
    <property type="molecule type" value="Genomic_DNA"/>
</dbReference>
<dbReference type="AlphaFoldDB" id="A0A2K1IRY8"/>
<evidence type="ECO:0000313" key="1">
    <source>
        <dbReference type="EMBL" id="PNR32034.1"/>
    </source>
</evidence>
<dbReference type="Gramene" id="Pp3c21_14410V3.2">
    <property type="protein sequence ID" value="PAC:32915734.CDS.1"/>
    <property type="gene ID" value="Pp3c21_14410"/>
</dbReference>
<gene>
    <name evidence="1" type="ORF">PHYPA_026159</name>
</gene>
<proteinExistence type="predicted"/>
<protein>
    <submittedName>
        <fullName evidence="1 2">Uncharacterized protein</fullName>
    </submittedName>
</protein>